<keyword evidence="1" id="KW-0472">Membrane</keyword>
<gene>
    <name evidence="2" type="ORF">ABEG20_18815</name>
</gene>
<proteinExistence type="predicted"/>
<name>A0AAU7K4J0_9SPHI</name>
<dbReference type="EMBL" id="CP157485">
    <property type="protein sequence ID" value="XBO47345.1"/>
    <property type="molecule type" value="Genomic_DNA"/>
</dbReference>
<protein>
    <submittedName>
        <fullName evidence="2">Uncharacterized protein</fullName>
    </submittedName>
</protein>
<evidence type="ECO:0000313" key="2">
    <source>
        <dbReference type="EMBL" id="XBO47345.1"/>
    </source>
</evidence>
<keyword evidence="1" id="KW-0812">Transmembrane</keyword>
<reference evidence="2" key="1">
    <citation type="submission" date="2024-05" db="EMBL/GenBank/DDBJ databases">
        <authorList>
            <person name="Kim S."/>
            <person name="Heo J."/>
            <person name="Choi H."/>
            <person name="Choi Y."/>
            <person name="Kwon S.-W."/>
            <person name="Kim Y."/>
        </authorList>
    </citation>
    <scope>NUCLEOTIDE SEQUENCE</scope>
    <source>
        <strain evidence="2">KACC 23697</strain>
    </source>
</reference>
<dbReference type="AlphaFoldDB" id="A0AAU7K4J0"/>
<organism evidence="2">
    <name type="scientific">Pedobacter sp. KACC 23697</name>
    <dbReference type="NCBI Taxonomy" id="3149230"/>
    <lineage>
        <taxon>Bacteria</taxon>
        <taxon>Pseudomonadati</taxon>
        <taxon>Bacteroidota</taxon>
        <taxon>Sphingobacteriia</taxon>
        <taxon>Sphingobacteriales</taxon>
        <taxon>Sphingobacteriaceae</taxon>
        <taxon>Pedobacter</taxon>
    </lineage>
</organism>
<sequence>MKKILKTIGFGMVLGVVAFFIPLVFKFILAMMLIGLMFRIFTGRRRYYFHNRFNGFENHYSPVVPIDNQWYRPNVQGNGTVNHININD</sequence>
<feature type="transmembrane region" description="Helical" evidence="1">
    <location>
        <begin position="12"/>
        <end position="38"/>
    </location>
</feature>
<dbReference type="RefSeq" id="WP_406824788.1">
    <property type="nucleotide sequence ID" value="NZ_CP157485.1"/>
</dbReference>
<accession>A0AAU7K4J0</accession>
<keyword evidence="1" id="KW-1133">Transmembrane helix</keyword>
<evidence type="ECO:0000256" key="1">
    <source>
        <dbReference type="SAM" id="Phobius"/>
    </source>
</evidence>